<dbReference type="NCBIfam" id="NF003139">
    <property type="entry name" value="PRK04051.1"/>
    <property type="match status" value="1"/>
</dbReference>
<reference evidence="12" key="1">
    <citation type="submission" date="2013-08" db="EMBL/GenBank/DDBJ databases">
        <authorList>
            <person name="Mendez C."/>
            <person name="Richter M."/>
            <person name="Ferrer M."/>
            <person name="Sanchez J."/>
        </authorList>
    </citation>
    <scope>NUCLEOTIDE SEQUENCE</scope>
</reference>
<dbReference type="InterPro" id="IPR002942">
    <property type="entry name" value="S4_RNA-bd"/>
</dbReference>
<evidence type="ECO:0000256" key="4">
    <source>
        <dbReference type="ARBA" id="ARBA00022884"/>
    </source>
</evidence>
<protein>
    <recommendedName>
        <fullName evidence="7">30S ribosomal protein S4</fullName>
    </recommendedName>
</protein>
<dbReference type="InterPro" id="IPR001892">
    <property type="entry name" value="Ribosomal_uS13"/>
</dbReference>
<dbReference type="EMBL" id="AUZZ01005839">
    <property type="protein sequence ID" value="EQD48129.1"/>
    <property type="molecule type" value="Genomic_DNA"/>
</dbReference>
<dbReference type="AlphaFoldDB" id="T1B5D0"/>
<feature type="domain" description="RNA-binding S4" evidence="10">
    <location>
        <begin position="319"/>
        <end position="391"/>
    </location>
</feature>
<dbReference type="GO" id="GO:0019843">
    <property type="term" value="F:rRNA binding"/>
    <property type="evidence" value="ECO:0007669"/>
    <property type="project" value="UniProtKB-KW"/>
</dbReference>
<dbReference type="PANTHER" id="PTHR11831:SF5">
    <property type="entry name" value="40S RIBOSOMAL PROTEIN S9"/>
    <property type="match status" value="1"/>
</dbReference>
<keyword evidence="5 12" id="KW-0689">Ribosomal protein</keyword>
<dbReference type="InterPro" id="IPR005710">
    <property type="entry name" value="Ribosomal_uS4_euk/arc"/>
</dbReference>
<evidence type="ECO:0000256" key="8">
    <source>
        <dbReference type="SAM" id="Coils"/>
    </source>
</evidence>
<evidence type="ECO:0000256" key="2">
    <source>
        <dbReference type="ARBA" id="ARBA00008080"/>
    </source>
</evidence>
<feature type="non-terminal residue" evidence="12">
    <location>
        <position position="1"/>
    </location>
</feature>
<dbReference type="InterPro" id="IPR010979">
    <property type="entry name" value="Ribosomal_uS13-like_H2TH"/>
</dbReference>
<evidence type="ECO:0000256" key="5">
    <source>
        <dbReference type="ARBA" id="ARBA00022980"/>
    </source>
</evidence>
<accession>T1B5D0</accession>
<dbReference type="Gene3D" id="3.10.290.10">
    <property type="entry name" value="RNA-binding S4 domain"/>
    <property type="match status" value="1"/>
</dbReference>
<comment type="similarity">
    <text evidence="2">Belongs to the universal ribosomal protein uS13 family.</text>
</comment>
<dbReference type="Pfam" id="PF00416">
    <property type="entry name" value="Ribosomal_S13"/>
    <property type="match status" value="1"/>
</dbReference>
<dbReference type="PROSITE" id="PS50159">
    <property type="entry name" value="RIBOSOMAL_S13_2"/>
    <property type="match status" value="1"/>
</dbReference>
<dbReference type="Gene3D" id="1.10.8.50">
    <property type="match status" value="1"/>
</dbReference>
<name>T1B5D0_9ZZZZ</name>
<dbReference type="InterPro" id="IPR027437">
    <property type="entry name" value="Rbsml_uS13_C"/>
</dbReference>
<sequence>GKEGKEGKEAKEGKDAKGGKGKGGPAKVVPVSDNPNFRYIVRVSNTDLDGRRPTALAIARVRGVGHRVAGVVCRLAQVDPKEMIGNLPEPTVERIEASLSQLATQLPPWMINHPKETVTGQSLHFFGPDLETSRRDDINWMRMIRSYRGVRHERGQKVRGQRTRSNGRTGMAAGVIKKTAREGQSESKTKTEAPAAAAAPRRRPPRRSDSIPMGDPRFLRRLYETPKHPWEATRMAEERKLLQRYALKNKRELWKAQSVLRGFRRQARDLQARLRAGEEQARRETELLLGRLTRLGLFKSPTATLDDVLALNPEDLLKRRFDFVAFRKGLAPTAVAARKWIVHGHLLIGDHKVTRPGYLIRAEEEGRIGYAPTSPYFSDDHPSRVALRERESRTPASEPTPVEGP</sequence>
<feature type="region of interest" description="Disordered" evidence="9">
    <location>
        <begin position="371"/>
        <end position="405"/>
    </location>
</feature>
<dbReference type="SMART" id="SM00363">
    <property type="entry name" value="S4"/>
    <property type="match status" value="1"/>
</dbReference>
<proteinExistence type="inferred from homology"/>
<evidence type="ECO:0000259" key="10">
    <source>
        <dbReference type="SMART" id="SM00363"/>
    </source>
</evidence>
<keyword evidence="4" id="KW-0694">RNA-binding</keyword>
<dbReference type="GO" id="GO:0003735">
    <property type="term" value="F:structural constituent of ribosome"/>
    <property type="evidence" value="ECO:0007669"/>
    <property type="project" value="InterPro"/>
</dbReference>
<dbReference type="InterPro" id="IPR022802">
    <property type="entry name" value="Ribosomal_uS4_arc"/>
</dbReference>
<dbReference type="PROSITE" id="PS00646">
    <property type="entry name" value="RIBOSOMAL_S13_1"/>
    <property type="match status" value="1"/>
</dbReference>
<dbReference type="CDD" id="cd00165">
    <property type="entry name" value="S4"/>
    <property type="match status" value="1"/>
</dbReference>
<feature type="compositionally biased region" description="Basic and acidic residues" evidence="9">
    <location>
        <begin position="179"/>
        <end position="191"/>
    </location>
</feature>
<dbReference type="InterPro" id="IPR036986">
    <property type="entry name" value="S4_RNA-bd_sf"/>
</dbReference>
<reference evidence="12" key="2">
    <citation type="journal article" date="2014" name="ISME J.">
        <title>Microbial stratification in low pH oxic and suboxic macroscopic growths along an acid mine drainage.</title>
        <authorList>
            <person name="Mendez-Garcia C."/>
            <person name="Mesa V."/>
            <person name="Sprenger R.R."/>
            <person name="Richter M."/>
            <person name="Diez M.S."/>
            <person name="Solano J."/>
            <person name="Bargiela R."/>
            <person name="Golyshina O.V."/>
            <person name="Manteca A."/>
            <person name="Ramos J.L."/>
            <person name="Gallego J.R."/>
            <person name="Llorente I."/>
            <person name="Martins Dos Santos V.A."/>
            <person name="Jensen O.N."/>
            <person name="Pelaez A.I."/>
            <person name="Sanchez J."/>
            <person name="Ferrer M."/>
        </authorList>
    </citation>
    <scope>NUCLEOTIDE SEQUENCE</scope>
</reference>
<dbReference type="InterPro" id="IPR022801">
    <property type="entry name" value="Ribosomal_uS4"/>
</dbReference>
<evidence type="ECO:0000313" key="12">
    <source>
        <dbReference type="EMBL" id="EQD48129.1"/>
    </source>
</evidence>
<evidence type="ECO:0000256" key="3">
    <source>
        <dbReference type="ARBA" id="ARBA00022730"/>
    </source>
</evidence>
<keyword evidence="6" id="KW-0687">Ribonucleoprotein</keyword>
<dbReference type="NCBIfam" id="TIGR01018">
    <property type="entry name" value="uS4_arch"/>
    <property type="match status" value="1"/>
</dbReference>
<dbReference type="GO" id="GO:0006412">
    <property type="term" value="P:translation"/>
    <property type="evidence" value="ECO:0007669"/>
    <property type="project" value="InterPro"/>
</dbReference>
<dbReference type="NCBIfam" id="NF003140">
    <property type="entry name" value="PRK04053.1"/>
    <property type="match status" value="1"/>
</dbReference>
<evidence type="ECO:0000256" key="1">
    <source>
        <dbReference type="ARBA" id="ARBA00007465"/>
    </source>
</evidence>
<dbReference type="PROSITE" id="PS50889">
    <property type="entry name" value="S4"/>
    <property type="match status" value="1"/>
</dbReference>
<keyword evidence="3" id="KW-0699">rRNA-binding</keyword>
<dbReference type="HAMAP" id="MF_01315">
    <property type="entry name" value="Ribosomal_uS13"/>
    <property type="match status" value="1"/>
</dbReference>
<dbReference type="SUPFAM" id="SSF55174">
    <property type="entry name" value="Alpha-L RNA-binding motif"/>
    <property type="match status" value="1"/>
</dbReference>
<dbReference type="Pfam" id="PF01479">
    <property type="entry name" value="S4"/>
    <property type="match status" value="1"/>
</dbReference>
<keyword evidence="8" id="KW-0175">Coiled coil</keyword>
<gene>
    <name evidence="12" type="ORF">B2A_08112</name>
</gene>
<dbReference type="GO" id="GO:0015935">
    <property type="term" value="C:small ribosomal subunit"/>
    <property type="evidence" value="ECO:0007669"/>
    <property type="project" value="InterPro"/>
</dbReference>
<dbReference type="Gene3D" id="4.10.910.10">
    <property type="entry name" value="30s ribosomal protein s13, domain 2"/>
    <property type="match status" value="1"/>
</dbReference>
<evidence type="ECO:0000256" key="7">
    <source>
        <dbReference type="ARBA" id="ARBA00035522"/>
    </source>
</evidence>
<dbReference type="InterPro" id="IPR018269">
    <property type="entry name" value="Ribosomal_uS13_CS"/>
</dbReference>
<feature type="region of interest" description="Disordered" evidence="9">
    <location>
        <begin position="151"/>
        <end position="216"/>
    </location>
</feature>
<feature type="compositionally biased region" description="Basic and acidic residues" evidence="9">
    <location>
        <begin position="1"/>
        <end position="18"/>
    </location>
</feature>
<comment type="similarity">
    <text evidence="1">Belongs to the universal ribosomal protein uS4 family.</text>
</comment>
<dbReference type="PANTHER" id="PTHR11831">
    <property type="entry name" value="30S 40S RIBOSOMAL PROTEIN"/>
    <property type="match status" value="1"/>
</dbReference>
<dbReference type="HAMAP" id="MF_01306_A">
    <property type="entry name" value="Ribosomal_uS4_A"/>
    <property type="match status" value="1"/>
</dbReference>
<dbReference type="InterPro" id="IPR001912">
    <property type="entry name" value="Ribosomal_uS4_N"/>
</dbReference>
<feature type="domain" description="Small ribosomal subunit protein uS4 N-terminal" evidence="11">
    <location>
        <begin position="217"/>
        <end position="318"/>
    </location>
</feature>
<organism evidence="12">
    <name type="scientific">mine drainage metagenome</name>
    <dbReference type="NCBI Taxonomy" id="410659"/>
    <lineage>
        <taxon>unclassified sequences</taxon>
        <taxon>metagenomes</taxon>
        <taxon>ecological metagenomes</taxon>
    </lineage>
</organism>
<comment type="caution">
    <text evidence="12">The sequence shown here is derived from an EMBL/GenBank/DDBJ whole genome shotgun (WGS) entry which is preliminary data.</text>
</comment>
<dbReference type="SMART" id="SM01390">
    <property type="entry name" value="Ribosomal_S4"/>
    <property type="match status" value="1"/>
</dbReference>
<dbReference type="GO" id="GO:0042274">
    <property type="term" value="P:ribosomal small subunit biogenesis"/>
    <property type="evidence" value="ECO:0007669"/>
    <property type="project" value="TreeGrafter"/>
</dbReference>
<evidence type="ECO:0000259" key="11">
    <source>
        <dbReference type="SMART" id="SM01390"/>
    </source>
</evidence>
<feature type="compositionally biased region" description="Basic and acidic residues" evidence="9">
    <location>
        <begin position="378"/>
        <end position="393"/>
    </location>
</feature>
<feature type="coiled-coil region" evidence="8">
    <location>
        <begin position="260"/>
        <end position="287"/>
    </location>
</feature>
<dbReference type="SUPFAM" id="SSF46946">
    <property type="entry name" value="S13-like H2TH domain"/>
    <property type="match status" value="1"/>
</dbReference>
<evidence type="ECO:0000256" key="9">
    <source>
        <dbReference type="SAM" id="MobiDB-lite"/>
    </source>
</evidence>
<evidence type="ECO:0000256" key="6">
    <source>
        <dbReference type="ARBA" id="ARBA00023274"/>
    </source>
</evidence>
<feature type="region of interest" description="Disordered" evidence="9">
    <location>
        <begin position="1"/>
        <end position="29"/>
    </location>
</feature>